<keyword evidence="2" id="KW-1185">Reference proteome</keyword>
<dbReference type="AlphaFoldDB" id="A0AAW9PVR4"/>
<evidence type="ECO:0000313" key="2">
    <source>
        <dbReference type="Proteomes" id="UP001333818"/>
    </source>
</evidence>
<name>A0AAW9PVR4_9CYAN</name>
<evidence type="ECO:0000313" key="1">
    <source>
        <dbReference type="EMBL" id="MEE3716831.1"/>
    </source>
</evidence>
<organism evidence="1 2">
    <name type="scientific">Tumidithrix elongata BACA0141</name>
    <dbReference type="NCBI Taxonomy" id="2716417"/>
    <lineage>
        <taxon>Bacteria</taxon>
        <taxon>Bacillati</taxon>
        <taxon>Cyanobacteriota</taxon>
        <taxon>Cyanophyceae</taxon>
        <taxon>Pseudanabaenales</taxon>
        <taxon>Pseudanabaenaceae</taxon>
        <taxon>Tumidithrix</taxon>
        <taxon>Tumidithrix elongata</taxon>
    </lineage>
</organism>
<dbReference type="EMBL" id="JAZBJZ010000027">
    <property type="protein sequence ID" value="MEE3716831.1"/>
    <property type="molecule type" value="Genomic_DNA"/>
</dbReference>
<dbReference type="Proteomes" id="UP001333818">
    <property type="component" value="Unassembled WGS sequence"/>
</dbReference>
<comment type="caution">
    <text evidence="1">The sequence shown here is derived from an EMBL/GenBank/DDBJ whole genome shotgun (WGS) entry which is preliminary data.</text>
</comment>
<protein>
    <submittedName>
        <fullName evidence="1">Uncharacterized protein</fullName>
    </submittedName>
</protein>
<dbReference type="RefSeq" id="WP_330483259.1">
    <property type="nucleotide sequence ID" value="NZ_JAZBJZ010000027.1"/>
</dbReference>
<accession>A0AAW9PVR4</accession>
<sequence length="145" mass="16982">MERGLLWLPLLSIFIWLAWSGWNEYQKIEAYKLWATQFERHKFDIYAVLGQKGDRLTWGKPTRKEPIALKSVNLPDLQQVRLKLDRKLIEVPIQNLPEGSQVELPTKAKDIEIELVARSGEISQIPFTDIAIAYDWYRFLASRVN</sequence>
<gene>
    <name evidence="1" type="ORF">V2H45_08740</name>
</gene>
<proteinExistence type="predicted"/>
<reference evidence="1" key="1">
    <citation type="submission" date="2024-01" db="EMBL/GenBank/DDBJ databases">
        <title>Bank of Algae and Cyanobacteria of the Azores (BACA) strain genomes.</title>
        <authorList>
            <person name="Luz R."/>
            <person name="Cordeiro R."/>
            <person name="Fonseca A."/>
            <person name="Goncalves V."/>
        </authorList>
    </citation>
    <scope>NUCLEOTIDE SEQUENCE</scope>
    <source>
        <strain evidence="1">BACA0141</strain>
    </source>
</reference>